<comment type="caution">
    <text evidence="8">The sequence shown here is derived from an EMBL/GenBank/DDBJ whole genome shotgun (WGS) entry which is preliminary data.</text>
</comment>
<dbReference type="GO" id="GO:0008168">
    <property type="term" value="F:methyltransferase activity"/>
    <property type="evidence" value="ECO:0007669"/>
    <property type="project" value="UniProtKB-KW"/>
</dbReference>
<keyword evidence="5" id="KW-0680">Restriction system</keyword>
<keyword evidence="9" id="KW-1185">Reference proteome</keyword>
<dbReference type="Gene3D" id="3.40.50.150">
    <property type="entry name" value="Vaccinia Virus protein VP39"/>
    <property type="match status" value="1"/>
</dbReference>
<protein>
    <recommendedName>
        <fullName evidence="1">site-specific DNA-methyltransferase (adenine-specific)</fullName>
        <ecNumber evidence="1">2.1.1.72</ecNumber>
    </recommendedName>
</protein>
<dbReference type="RefSeq" id="WP_369705027.1">
    <property type="nucleotide sequence ID" value="NZ_JBGEWD010000013.1"/>
</dbReference>
<organism evidence="8 9">
    <name type="scientific">Clostridium moutaii</name>
    <dbReference type="NCBI Taxonomy" id="3240932"/>
    <lineage>
        <taxon>Bacteria</taxon>
        <taxon>Bacillati</taxon>
        <taxon>Bacillota</taxon>
        <taxon>Clostridia</taxon>
        <taxon>Eubacteriales</taxon>
        <taxon>Clostridiaceae</taxon>
        <taxon>Clostridium</taxon>
    </lineage>
</organism>
<evidence type="ECO:0000256" key="1">
    <source>
        <dbReference type="ARBA" id="ARBA00011900"/>
    </source>
</evidence>
<evidence type="ECO:0000256" key="3">
    <source>
        <dbReference type="ARBA" id="ARBA00022679"/>
    </source>
</evidence>
<evidence type="ECO:0000256" key="5">
    <source>
        <dbReference type="ARBA" id="ARBA00022747"/>
    </source>
</evidence>
<dbReference type="PRINTS" id="PR00507">
    <property type="entry name" value="N12N6MTFRASE"/>
</dbReference>
<proteinExistence type="predicted"/>
<dbReference type="PROSITE" id="PS00092">
    <property type="entry name" value="N6_MTASE"/>
    <property type="match status" value="1"/>
</dbReference>
<dbReference type="EMBL" id="JBGEWD010000013">
    <property type="protein sequence ID" value="MEY8001133.1"/>
    <property type="molecule type" value="Genomic_DNA"/>
</dbReference>
<dbReference type="PANTHER" id="PTHR42933">
    <property type="entry name" value="SLR6095 PROTEIN"/>
    <property type="match status" value="1"/>
</dbReference>
<dbReference type="InterPro" id="IPR003356">
    <property type="entry name" value="DNA_methylase_A-5"/>
</dbReference>
<dbReference type="GO" id="GO:0032259">
    <property type="term" value="P:methylation"/>
    <property type="evidence" value="ECO:0007669"/>
    <property type="project" value="UniProtKB-KW"/>
</dbReference>
<feature type="domain" description="DNA methylase adenine-specific" evidence="7">
    <location>
        <begin position="167"/>
        <end position="483"/>
    </location>
</feature>
<name>A0ABV4BQS6_9CLOT</name>
<dbReference type="Proteomes" id="UP001564657">
    <property type="component" value="Unassembled WGS sequence"/>
</dbReference>
<keyword evidence="3 8" id="KW-0808">Transferase</keyword>
<sequence>MVYEEYLDKVKDMIKDLKAMCAGLGLANTGDEYKIISELFTYKFLNDKLQREYERNKDEYESYDDFVDFVGDDFARIYTKCTIDTMYHLQSEDNFNTLLDNALIKISEWNSDIYSIETASGNKKPLFEPLAAYIRDEDKEMELAKRSINILADTQYKFDKVYDEGWDYFSSIFEFLIKDYNKDSGKYAEYFTPVSAGNIMAEILYNDTPTEKVTIYDPAAGSGTLLLCMANVIGSKNCMLYSQDISQKSSQFLRMNMILNRLSNSLNNVIEGNTMTNPYHKNGDNLKKFDFIVSNPPFNMDFSADVETLKNDKYDRFFAGIPNGDIKEKEKMAIYQVFLQHIIASLNEKGKAAVVVPNGFITAQKGIPLRIRKKLVDKNWLRGIITMPQNIFATTGTKVSLLFIDKTKTDDGIFIMDASDMGTKTKVDDIQRTILSSEEIKMIIECFKDKKSLKDFCALVSREDIKNKNYFLSLGTYIKAKKEVVEYSVDEFNKNMEIYTNELKKCYKRGAILEQKIIDTLEAIKYE</sequence>
<dbReference type="SUPFAM" id="SSF53335">
    <property type="entry name" value="S-adenosyl-L-methionine-dependent methyltransferases"/>
    <property type="match status" value="1"/>
</dbReference>
<dbReference type="InterPro" id="IPR029063">
    <property type="entry name" value="SAM-dependent_MTases_sf"/>
</dbReference>
<dbReference type="Pfam" id="PF02384">
    <property type="entry name" value="N6_Mtase"/>
    <property type="match status" value="1"/>
</dbReference>
<keyword evidence="2 8" id="KW-0489">Methyltransferase</keyword>
<dbReference type="InterPro" id="IPR002052">
    <property type="entry name" value="DNA_methylase_N6_adenine_CS"/>
</dbReference>
<evidence type="ECO:0000313" key="8">
    <source>
        <dbReference type="EMBL" id="MEY8001133.1"/>
    </source>
</evidence>
<dbReference type="InterPro" id="IPR051537">
    <property type="entry name" value="DNA_Adenine_Mtase"/>
</dbReference>
<evidence type="ECO:0000259" key="7">
    <source>
        <dbReference type="Pfam" id="PF02384"/>
    </source>
</evidence>
<keyword evidence="4" id="KW-0949">S-adenosyl-L-methionine</keyword>
<dbReference type="CDD" id="cd02440">
    <property type="entry name" value="AdoMet_MTases"/>
    <property type="match status" value="1"/>
</dbReference>
<evidence type="ECO:0000256" key="6">
    <source>
        <dbReference type="ARBA" id="ARBA00047942"/>
    </source>
</evidence>
<dbReference type="EC" id="2.1.1.72" evidence="1"/>
<reference evidence="8 9" key="1">
    <citation type="submission" date="2024-08" db="EMBL/GenBank/DDBJ databases">
        <title>Clostridium lapicellarii sp. nov., and Clostridium renhuaiense sp. nov., two species isolated from the mud in a fermentation cellar used for producing sauce-flavour Chinese liquors.</title>
        <authorList>
            <person name="Yang F."/>
            <person name="Wang H."/>
            <person name="Chen L.Q."/>
            <person name="Zhou N."/>
            <person name="Lu J.J."/>
            <person name="Pu X.X."/>
            <person name="Wan B."/>
            <person name="Wang L."/>
            <person name="Liu S.J."/>
        </authorList>
    </citation>
    <scope>NUCLEOTIDE SEQUENCE [LARGE SCALE GENOMIC DNA]</scope>
    <source>
        <strain evidence="8 9">MT-5</strain>
    </source>
</reference>
<evidence type="ECO:0000313" key="9">
    <source>
        <dbReference type="Proteomes" id="UP001564657"/>
    </source>
</evidence>
<gene>
    <name evidence="8" type="ORF">AB8U03_13205</name>
</gene>
<evidence type="ECO:0000256" key="4">
    <source>
        <dbReference type="ARBA" id="ARBA00022691"/>
    </source>
</evidence>
<comment type="catalytic activity">
    <reaction evidence="6">
        <text>a 2'-deoxyadenosine in DNA + S-adenosyl-L-methionine = an N(6)-methyl-2'-deoxyadenosine in DNA + S-adenosyl-L-homocysteine + H(+)</text>
        <dbReference type="Rhea" id="RHEA:15197"/>
        <dbReference type="Rhea" id="RHEA-COMP:12418"/>
        <dbReference type="Rhea" id="RHEA-COMP:12419"/>
        <dbReference type="ChEBI" id="CHEBI:15378"/>
        <dbReference type="ChEBI" id="CHEBI:57856"/>
        <dbReference type="ChEBI" id="CHEBI:59789"/>
        <dbReference type="ChEBI" id="CHEBI:90615"/>
        <dbReference type="ChEBI" id="CHEBI:90616"/>
        <dbReference type="EC" id="2.1.1.72"/>
    </reaction>
</comment>
<dbReference type="PANTHER" id="PTHR42933:SF1">
    <property type="entry name" value="SITE-SPECIFIC DNA-METHYLTRANSFERASE (ADENINE-SPECIFIC)"/>
    <property type="match status" value="1"/>
</dbReference>
<accession>A0ABV4BQS6</accession>
<evidence type="ECO:0000256" key="2">
    <source>
        <dbReference type="ARBA" id="ARBA00022603"/>
    </source>
</evidence>